<organism evidence="2">
    <name type="scientific">Blastocystis hominis</name>
    <dbReference type="NCBI Taxonomy" id="12968"/>
    <lineage>
        <taxon>Eukaryota</taxon>
        <taxon>Sar</taxon>
        <taxon>Stramenopiles</taxon>
        <taxon>Bigyra</taxon>
        <taxon>Opalozoa</taxon>
        <taxon>Opalinata</taxon>
        <taxon>Blastocystidae</taxon>
        <taxon>Blastocystis</taxon>
    </lineage>
</organism>
<comment type="similarity">
    <text evidence="1">Belongs to the phosducin family.</text>
</comment>
<sequence length="81" mass="9326">MVKFVQMVSTECIADYPDKNLPALFIYNKGNIVKQITTLRELGGRKVNTSIVEWVLQEAGIIETDLEEDPRNLIRTNVYRL</sequence>
<dbReference type="PANTHER" id="PTHR45809">
    <property type="entry name" value="VIRAL IAP-ASSOCIATED FACTOR HOMOLOG"/>
    <property type="match status" value="1"/>
</dbReference>
<evidence type="ECO:0000313" key="3">
    <source>
        <dbReference type="Proteomes" id="UP000008312"/>
    </source>
</evidence>
<dbReference type="Gene3D" id="3.40.30.10">
    <property type="entry name" value="Glutaredoxin"/>
    <property type="match status" value="1"/>
</dbReference>
<dbReference type="GO" id="GO:0005737">
    <property type="term" value="C:cytoplasm"/>
    <property type="evidence" value="ECO:0007669"/>
    <property type="project" value="TreeGrafter"/>
</dbReference>
<dbReference type="GO" id="GO:0006457">
    <property type="term" value="P:protein folding"/>
    <property type="evidence" value="ECO:0007669"/>
    <property type="project" value="TreeGrafter"/>
</dbReference>
<dbReference type="AlphaFoldDB" id="D8M365"/>
<dbReference type="Proteomes" id="UP000008312">
    <property type="component" value="Unassembled WGS sequence"/>
</dbReference>
<reference evidence="2" key="1">
    <citation type="submission" date="2010-02" db="EMBL/GenBank/DDBJ databases">
        <title>Sequencing and annotation of the Blastocystis hominis genome.</title>
        <authorList>
            <person name="Wincker P."/>
        </authorList>
    </citation>
    <scope>NUCLEOTIDE SEQUENCE</scope>
    <source>
        <strain evidence="2">Singapore isolate B</strain>
    </source>
</reference>
<proteinExistence type="inferred from homology"/>
<dbReference type="EMBL" id="FN668650">
    <property type="protein sequence ID" value="CBK22338.2"/>
    <property type="molecule type" value="Genomic_DNA"/>
</dbReference>
<dbReference type="SUPFAM" id="SSF52833">
    <property type="entry name" value="Thioredoxin-like"/>
    <property type="match status" value="1"/>
</dbReference>
<evidence type="ECO:0000256" key="1">
    <source>
        <dbReference type="ARBA" id="ARBA00009686"/>
    </source>
</evidence>
<keyword evidence="3" id="KW-1185">Reference proteome</keyword>
<protein>
    <recommendedName>
        <fullName evidence="4">Phosducin thioredoxin-like domain-containing protein</fullName>
    </recommendedName>
</protein>
<dbReference type="OrthoDB" id="191785at2759"/>
<evidence type="ECO:0000313" key="2">
    <source>
        <dbReference type="EMBL" id="CBK22338.2"/>
    </source>
</evidence>
<dbReference type="GeneID" id="24919632"/>
<dbReference type="InterPro" id="IPR036249">
    <property type="entry name" value="Thioredoxin-like_sf"/>
</dbReference>
<dbReference type="PANTHER" id="PTHR45809:SF3">
    <property type="entry name" value="VIRAL IAP-ASSOCIATED FACTOR HOMOLOG"/>
    <property type="match status" value="1"/>
</dbReference>
<evidence type="ECO:0008006" key="4">
    <source>
        <dbReference type="Google" id="ProtNLM"/>
    </source>
</evidence>
<dbReference type="RefSeq" id="XP_012896386.1">
    <property type="nucleotide sequence ID" value="XM_013040932.1"/>
</dbReference>
<dbReference type="InterPro" id="IPR051498">
    <property type="entry name" value="Phosducin-like_chap/apop_reg"/>
</dbReference>
<dbReference type="InParanoid" id="D8M365"/>
<name>D8M365_BLAHO</name>
<accession>D8M365</accession>
<gene>
    <name evidence="2" type="ORF">GSBLH_T00002469001</name>
</gene>